<dbReference type="GO" id="GO:0005886">
    <property type="term" value="C:plasma membrane"/>
    <property type="evidence" value="ECO:0007669"/>
    <property type="project" value="UniProtKB-SubCell"/>
</dbReference>
<dbReference type="GO" id="GO:0047355">
    <property type="term" value="F:CDP-glycerol glycerophosphotransferase activity"/>
    <property type="evidence" value="ECO:0007669"/>
    <property type="project" value="InterPro"/>
</dbReference>
<dbReference type="InterPro" id="IPR051612">
    <property type="entry name" value="Teichoic_Acid_Biosynth"/>
</dbReference>
<dbReference type="AlphaFoldDB" id="A0A3D8TKX5"/>
<evidence type="ECO:0008006" key="10">
    <source>
        <dbReference type="Google" id="ProtNLM"/>
    </source>
</evidence>
<dbReference type="GO" id="GO:0019350">
    <property type="term" value="P:teichoic acid biosynthetic process"/>
    <property type="evidence" value="ECO:0007669"/>
    <property type="project" value="UniProtKB-KW"/>
</dbReference>
<evidence type="ECO:0000256" key="6">
    <source>
        <dbReference type="ARBA" id="ARBA00023136"/>
    </source>
</evidence>
<keyword evidence="7" id="KW-0175">Coiled coil</keyword>
<dbReference type="SUPFAM" id="SSF53756">
    <property type="entry name" value="UDP-Glycosyltransferase/glycogen phosphorylase"/>
    <property type="match status" value="1"/>
</dbReference>
<name>A0A3D8TKX5_9LIST</name>
<dbReference type="InterPro" id="IPR007554">
    <property type="entry name" value="Glycerophosphate_synth"/>
</dbReference>
<evidence type="ECO:0000256" key="7">
    <source>
        <dbReference type="SAM" id="Coils"/>
    </source>
</evidence>
<dbReference type="InterPro" id="IPR043148">
    <property type="entry name" value="TagF_C"/>
</dbReference>
<feature type="coiled-coil region" evidence="7">
    <location>
        <begin position="3"/>
        <end position="37"/>
    </location>
</feature>
<keyword evidence="9" id="KW-1185">Reference proteome</keyword>
<evidence type="ECO:0000256" key="1">
    <source>
        <dbReference type="ARBA" id="ARBA00004202"/>
    </source>
</evidence>
<dbReference type="Gene3D" id="3.40.50.12580">
    <property type="match status" value="1"/>
</dbReference>
<dbReference type="RefSeq" id="WP_115753863.1">
    <property type="nucleotide sequence ID" value="NZ_LARY01000003.1"/>
</dbReference>
<evidence type="ECO:0000256" key="2">
    <source>
        <dbReference type="ARBA" id="ARBA00010488"/>
    </source>
</evidence>
<keyword evidence="5" id="KW-0777">Teichoic acid biosynthesis</keyword>
<sequence length="606" mass="71545">MFSSLVNIDLEVAEELLKELEQEELIIEKEITKLTFNSGMMVLEGNAHFWGNEPLTESEIEKYLIFKKDGKEVAELRMQNLQNEKLFFSDYKISVNFNKFERGRVLQPGNYEILLKIKQFFNGEWVEGVCTLGNIKNQKTDFIVSSEMKVYTSKMNKSYRLIAELDVESQKFIISSKKLAEVESFLEQKDLTQENRLLRYAKKLVFRFCYRICKIWPIQKNKITFASDSRTDLSGNFEYIYEAIQSNGSHFNSFFFLKESIRDKKTWIEFFKLAYHFATSRYIILDDYYPLIYPLSIRKNTDLIQVWHAVGAFKTFGYSRIGMPGGPKIDSVDHKNYTKAIVSSHHVVDKYAEGFGIKAESVYPIGVPRTDLFFDLNKQQSILERLYKEMPFIKNKKVILFAPTFRGNGQQSAHYPFEYLNFKDIYEALYKKGWVMLLKIHPFVQNKPQIPYQYKDFYFDVSDYREINDLLLVTEVLITDYSSVCFEYALLKRKMVFYSPDLAEYTATRNFYYEYLKFIPGSFATTTEELIESVQEEKIDYDKLNDFISYFFDDLDGKSADRFVKYLMHDFYEEDIEETHYSEDGKWIPAWGEKGATLLDTKNQKI</sequence>
<keyword evidence="6" id="KW-0472">Membrane</keyword>
<dbReference type="EMBL" id="LARY01000003">
    <property type="protein sequence ID" value="RDW99474.1"/>
    <property type="molecule type" value="Genomic_DNA"/>
</dbReference>
<reference evidence="9" key="1">
    <citation type="submission" date="2015-04" db="EMBL/GenBank/DDBJ databases">
        <authorList>
            <person name="Schardt J."/>
            <person name="Mueller-Herbst S."/>
            <person name="Scherer S."/>
            <person name="Huptas C."/>
        </authorList>
    </citation>
    <scope>NUCLEOTIDE SEQUENCE [LARGE SCALE GENOMIC DNA]</scope>
    <source>
        <strain evidence="9">Kiel-L1</strain>
    </source>
</reference>
<evidence type="ECO:0000313" key="9">
    <source>
        <dbReference type="Proteomes" id="UP000257055"/>
    </source>
</evidence>
<evidence type="ECO:0000256" key="4">
    <source>
        <dbReference type="ARBA" id="ARBA00022679"/>
    </source>
</evidence>
<dbReference type="Pfam" id="PF04464">
    <property type="entry name" value="Glyphos_transf"/>
    <property type="match status" value="1"/>
</dbReference>
<keyword evidence="4" id="KW-0808">Transferase</keyword>
<protein>
    <recommendedName>
        <fullName evidence="10">Teichoic acid biosynthesis protein</fullName>
    </recommendedName>
</protein>
<dbReference type="PANTHER" id="PTHR37316:SF2">
    <property type="entry name" value="TEICHOIC ACID RIBITOL-PHOSPHATE POLYMERASE TARK"/>
    <property type="match status" value="1"/>
</dbReference>
<proteinExistence type="inferred from homology"/>
<dbReference type="PANTHER" id="PTHR37316">
    <property type="entry name" value="TEICHOIC ACID GLYCEROL-PHOSPHATE PRIMASE"/>
    <property type="match status" value="1"/>
</dbReference>
<comment type="similarity">
    <text evidence="2">Belongs to the CDP-glycerol glycerophosphotransferase family.</text>
</comment>
<accession>A0A3D8TKX5</accession>
<comment type="caution">
    <text evidence="8">The sequence shown here is derived from an EMBL/GenBank/DDBJ whole genome shotgun (WGS) entry which is preliminary data.</text>
</comment>
<dbReference type="InterPro" id="IPR043149">
    <property type="entry name" value="TagF_N"/>
</dbReference>
<evidence type="ECO:0000256" key="3">
    <source>
        <dbReference type="ARBA" id="ARBA00022475"/>
    </source>
</evidence>
<gene>
    <name evidence="8" type="ORF">UR08_11640</name>
</gene>
<dbReference type="Gene3D" id="3.40.50.11820">
    <property type="match status" value="1"/>
</dbReference>
<evidence type="ECO:0000313" key="8">
    <source>
        <dbReference type="EMBL" id="RDW99474.1"/>
    </source>
</evidence>
<evidence type="ECO:0000256" key="5">
    <source>
        <dbReference type="ARBA" id="ARBA00022944"/>
    </source>
</evidence>
<dbReference type="Proteomes" id="UP000257055">
    <property type="component" value="Unassembled WGS sequence"/>
</dbReference>
<keyword evidence="3" id="KW-1003">Cell membrane</keyword>
<comment type="subcellular location">
    <subcellularLocation>
        <location evidence="1">Cell membrane</location>
        <topology evidence="1">Peripheral membrane protein</topology>
    </subcellularLocation>
</comment>
<organism evidence="8 9">
    <name type="scientific">Listeria kieliensis</name>
    <dbReference type="NCBI Taxonomy" id="1621700"/>
    <lineage>
        <taxon>Bacteria</taxon>
        <taxon>Bacillati</taxon>
        <taxon>Bacillota</taxon>
        <taxon>Bacilli</taxon>
        <taxon>Bacillales</taxon>
        <taxon>Listeriaceae</taxon>
        <taxon>Listeria</taxon>
    </lineage>
</organism>